<accession>A0A2I1GW80</accession>
<organism evidence="2 3">
    <name type="scientific">Rhizophagus irregularis</name>
    <dbReference type="NCBI Taxonomy" id="588596"/>
    <lineage>
        <taxon>Eukaryota</taxon>
        <taxon>Fungi</taxon>
        <taxon>Fungi incertae sedis</taxon>
        <taxon>Mucoromycota</taxon>
        <taxon>Glomeromycotina</taxon>
        <taxon>Glomeromycetes</taxon>
        <taxon>Glomerales</taxon>
        <taxon>Glomeraceae</taxon>
        <taxon>Rhizophagus</taxon>
    </lineage>
</organism>
<sequence>MSQSTNHAIDICELKLITIDPSLAGSSLDARSAVRDTTNDERASFWNINTIIFYCSKAIILPTSTSKANVPGTEDLPSPTPGEVNTSETEANALHVTPVMNKIAETSSKKGKRNLLHKSK</sequence>
<dbReference type="AlphaFoldDB" id="A0A2I1GW80"/>
<dbReference type="Proteomes" id="UP000234323">
    <property type="component" value="Unassembled WGS sequence"/>
</dbReference>
<dbReference type="VEuPathDB" id="FungiDB:RhiirFUN_021574"/>
<feature type="region of interest" description="Disordered" evidence="1">
    <location>
        <begin position="66"/>
        <end position="92"/>
    </location>
</feature>
<evidence type="ECO:0000313" key="3">
    <source>
        <dbReference type="Proteomes" id="UP000234323"/>
    </source>
</evidence>
<evidence type="ECO:0000313" key="2">
    <source>
        <dbReference type="EMBL" id="PKY50892.1"/>
    </source>
</evidence>
<evidence type="ECO:0000256" key="1">
    <source>
        <dbReference type="SAM" id="MobiDB-lite"/>
    </source>
</evidence>
<proteinExistence type="predicted"/>
<keyword evidence="3" id="KW-1185">Reference proteome</keyword>
<dbReference type="EMBL" id="LLXI01000936">
    <property type="protein sequence ID" value="PKY50892.1"/>
    <property type="molecule type" value="Genomic_DNA"/>
</dbReference>
<dbReference type="VEuPathDB" id="FungiDB:RhiirA1_471218"/>
<name>A0A2I1GW80_9GLOM</name>
<reference evidence="2 3" key="1">
    <citation type="submission" date="2015-10" db="EMBL/GenBank/DDBJ databases">
        <title>Genome analyses suggest a sexual origin of heterokaryosis in a supposedly ancient asexual fungus.</title>
        <authorList>
            <person name="Ropars J."/>
            <person name="Sedzielewska K."/>
            <person name="Noel J."/>
            <person name="Charron P."/>
            <person name="Farinelli L."/>
            <person name="Marton T."/>
            <person name="Kruger M."/>
            <person name="Pelin A."/>
            <person name="Brachmann A."/>
            <person name="Corradi N."/>
        </authorList>
    </citation>
    <scope>NUCLEOTIDE SEQUENCE [LARGE SCALE GENOMIC DNA]</scope>
    <source>
        <strain evidence="2 3">A4</strain>
    </source>
</reference>
<dbReference type="VEuPathDB" id="FungiDB:RhiirFUN_011730"/>
<comment type="caution">
    <text evidence="2">The sequence shown here is derived from an EMBL/GenBank/DDBJ whole genome shotgun (WGS) entry which is preliminary data.</text>
</comment>
<gene>
    <name evidence="2" type="ORF">RhiirA4_467622</name>
</gene>
<protein>
    <submittedName>
        <fullName evidence="2">Uncharacterized protein</fullName>
    </submittedName>
</protein>